<dbReference type="EMBL" id="JAOTPO010000018">
    <property type="protein sequence ID" value="MDE5415642.1"/>
    <property type="molecule type" value="Genomic_DNA"/>
</dbReference>
<gene>
    <name evidence="1" type="ORF">N7Z68_20040</name>
</gene>
<comment type="caution">
    <text evidence="1">The sequence shown here is derived from an EMBL/GenBank/DDBJ whole genome shotgun (WGS) entry which is preliminary data.</text>
</comment>
<dbReference type="RefSeq" id="WP_275120243.1">
    <property type="nucleotide sequence ID" value="NZ_JAOTPO010000018.1"/>
</dbReference>
<reference evidence="1" key="1">
    <citation type="submission" date="2024-05" db="EMBL/GenBank/DDBJ databases">
        <title>Alkalihalobacillus sp. strain MEB203 novel alkaliphilic bacterium from Lonar Lake, India.</title>
        <authorList>
            <person name="Joshi A."/>
            <person name="Thite S."/>
            <person name="Mengade P."/>
        </authorList>
    </citation>
    <scope>NUCLEOTIDE SEQUENCE</scope>
    <source>
        <strain evidence="1">MEB 203</strain>
    </source>
</reference>
<dbReference type="Pfam" id="PF07293">
    <property type="entry name" value="DUF1450"/>
    <property type="match status" value="1"/>
</dbReference>
<organism evidence="1 2">
    <name type="scientific">Alkalihalobacterium chitinilyticum</name>
    <dbReference type="NCBI Taxonomy" id="2980103"/>
    <lineage>
        <taxon>Bacteria</taxon>
        <taxon>Bacillati</taxon>
        <taxon>Bacillota</taxon>
        <taxon>Bacilli</taxon>
        <taxon>Bacillales</taxon>
        <taxon>Bacillaceae</taxon>
        <taxon>Alkalihalobacterium</taxon>
    </lineage>
</organism>
<evidence type="ECO:0000313" key="1">
    <source>
        <dbReference type="EMBL" id="MDE5415642.1"/>
    </source>
</evidence>
<keyword evidence="2" id="KW-1185">Reference proteome</keyword>
<sequence length="76" mass="8902">MKKIYFCKENDVSKKVFKHIKEKYPDITVKRKGCIGECKTCKRCPFSLIDGKKIVKCDTDDELYAKLNKQILKKAK</sequence>
<dbReference type="Proteomes" id="UP001148125">
    <property type="component" value="Unassembled WGS sequence"/>
</dbReference>
<protein>
    <submittedName>
        <fullName evidence="1">YuzB family protein</fullName>
    </submittedName>
</protein>
<evidence type="ECO:0000313" key="2">
    <source>
        <dbReference type="Proteomes" id="UP001148125"/>
    </source>
</evidence>
<proteinExistence type="predicted"/>
<dbReference type="InterPro" id="IPR009910">
    <property type="entry name" value="DUF1450"/>
</dbReference>
<accession>A0ABT5VJL0</accession>
<name>A0ABT5VJL0_9BACI</name>